<dbReference type="AlphaFoldDB" id="A0A0D7BA06"/>
<evidence type="ECO:0000256" key="3">
    <source>
        <dbReference type="SAM" id="SignalP"/>
    </source>
</evidence>
<evidence type="ECO:0000313" key="4">
    <source>
        <dbReference type="EMBL" id="KIY66351.1"/>
    </source>
</evidence>
<accession>A0A0D7BA06</accession>
<feature type="compositionally biased region" description="Basic and acidic residues" evidence="1">
    <location>
        <begin position="277"/>
        <end position="286"/>
    </location>
</feature>
<keyword evidence="2" id="KW-0472">Membrane</keyword>
<keyword evidence="5" id="KW-1185">Reference proteome</keyword>
<sequence length="286" mass="30490">MLSVIIGFGILVSAALAAPTSPVSATSATTAAQITISTPFVALVVMLVASVVGGVIYTVARMFSKKAVHVDEEKVEAAVGGVDPIGFSRCAALYFVCEPTPVVASASAATMPFEGEDIEEPEPVWRCVKTHVAELVEEHCGDTSFEVSVETDFGAPVLHSVEAHAVQVVQGHRRDKSVRITVEDFPVWGYVEDHVVKRVEPHSGDRPLEVLFEEAGEAARMADKVSAGSVTRPGTLDVVFAAHNAPKKAARMRASVKATCVPKSGKRSGKKIRRSRIGKENERVAF</sequence>
<reference evidence="4 5" key="1">
    <citation type="journal article" date="2015" name="Fungal Genet. Biol.">
        <title>Evolution of novel wood decay mechanisms in Agaricales revealed by the genome sequences of Fistulina hepatica and Cylindrobasidium torrendii.</title>
        <authorList>
            <person name="Floudas D."/>
            <person name="Held B.W."/>
            <person name="Riley R."/>
            <person name="Nagy L.G."/>
            <person name="Koehler G."/>
            <person name="Ransdell A.S."/>
            <person name="Younus H."/>
            <person name="Chow J."/>
            <person name="Chiniquy J."/>
            <person name="Lipzen A."/>
            <person name="Tritt A."/>
            <person name="Sun H."/>
            <person name="Haridas S."/>
            <person name="LaButti K."/>
            <person name="Ohm R.A."/>
            <person name="Kues U."/>
            <person name="Blanchette R.A."/>
            <person name="Grigoriev I.V."/>
            <person name="Minto R.E."/>
            <person name="Hibbett D.S."/>
        </authorList>
    </citation>
    <scope>NUCLEOTIDE SEQUENCE [LARGE SCALE GENOMIC DNA]</scope>
    <source>
        <strain evidence="4 5">FP15055 ss-10</strain>
    </source>
</reference>
<dbReference type="Proteomes" id="UP000054007">
    <property type="component" value="Unassembled WGS sequence"/>
</dbReference>
<proteinExistence type="predicted"/>
<organism evidence="4 5">
    <name type="scientific">Cylindrobasidium torrendii FP15055 ss-10</name>
    <dbReference type="NCBI Taxonomy" id="1314674"/>
    <lineage>
        <taxon>Eukaryota</taxon>
        <taxon>Fungi</taxon>
        <taxon>Dikarya</taxon>
        <taxon>Basidiomycota</taxon>
        <taxon>Agaricomycotina</taxon>
        <taxon>Agaricomycetes</taxon>
        <taxon>Agaricomycetidae</taxon>
        <taxon>Agaricales</taxon>
        <taxon>Marasmiineae</taxon>
        <taxon>Physalacriaceae</taxon>
        <taxon>Cylindrobasidium</taxon>
    </lineage>
</organism>
<keyword evidence="2" id="KW-1133">Transmembrane helix</keyword>
<feature type="chain" id="PRO_5002316984" evidence="3">
    <location>
        <begin position="18"/>
        <end position="286"/>
    </location>
</feature>
<evidence type="ECO:0000256" key="1">
    <source>
        <dbReference type="SAM" id="MobiDB-lite"/>
    </source>
</evidence>
<dbReference type="EMBL" id="KN880557">
    <property type="protein sequence ID" value="KIY66351.1"/>
    <property type="molecule type" value="Genomic_DNA"/>
</dbReference>
<feature type="signal peptide" evidence="3">
    <location>
        <begin position="1"/>
        <end position="17"/>
    </location>
</feature>
<feature type="region of interest" description="Disordered" evidence="1">
    <location>
        <begin position="255"/>
        <end position="286"/>
    </location>
</feature>
<evidence type="ECO:0000313" key="5">
    <source>
        <dbReference type="Proteomes" id="UP000054007"/>
    </source>
</evidence>
<gene>
    <name evidence="4" type="ORF">CYLTODRAFT_491541</name>
</gene>
<evidence type="ECO:0000256" key="2">
    <source>
        <dbReference type="SAM" id="Phobius"/>
    </source>
</evidence>
<feature type="transmembrane region" description="Helical" evidence="2">
    <location>
        <begin position="41"/>
        <end position="60"/>
    </location>
</feature>
<name>A0A0D7BA06_9AGAR</name>
<protein>
    <submittedName>
        <fullName evidence="4">Uncharacterized protein</fullName>
    </submittedName>
</protein>
<keyword evidence="3" id="KW-0732">Signal</keyword>
<feature type="compositionally biased region" description="Basic residues" evidence="1">
    <location>
        <begin position="264"/>
        <end position="276"/>
    </location>
</feature>
<keyword evidence="2" id="KW-0812">Transmembrane</keyword>